<feature type="domain" description="AB hydrolase-1" evidence="2">
    <location>
        <begin position="33"/>
        <end position="164"/>
    </location>
</feature>
<dbReference type="InterPro" id="IPR029058">
    <property type="entry name" value="AB_hydrolase_fold"/>
</dbReference>
<proteinExistence type="predicted"/>
<dbReference type="Gene3D" id="3.40.50.1820">
    <property type="entry name" value="alpha/beta hydrolase"/>
    <property type="match status" value="1"/>
</dbReference>
<dbReference type="Proteomes" id="UP000008311">
    <property type="component" value="Unassembled WGS sequence"/>
</dbReference>
<evidence type="ECO:0000313" key="4">
    <source>
        <dbReference type="Proteomes" id="UP000008311"/>
    </source>
</evidence>
<accession>B9THZ5</accession>
<evidence type="ECO:0000259" key="2">
    <source>
        <dbReference type="Pfam" id="PF12697"/>
    </source>
</evidence>
<dbReference type="SUPFAM" id="SSF53474">
    <property type="entry name" value="alpha/beta-Hydrolases"/>
    <property type="match status" value="1"/>
</dbReference>
<dbReference type="AlphaFoldDB" id="B9THZ5"/>
<feature type="signal peptide" evidence="1">
    <location>
        <begin position="1"/>
        <end position="23"/>
    </location>
</feature>
<dbReference type="InParanoid" id="B9THZ5"/>
<name>B9THZ5_RICCO</name>
<dbReference type="InterPro" id="IPR052897">
    <property type="entry name" value="Sec-Metab_Biosynth_Hydrolase"/>
</dbReference>
<dbReference type="EMBL" id="EQ982007">
    <property type="protein sequence ID" value="EEF24519.1"/>
    <property type="molecule type" value="Genomic_DNA"/>
</dbReference>
<dbReference type="PANTHER" id="PTHR37017">
    <property type="entry name" value="AB HYDROLASE-1 DOMAIN-CONTAINING PROTEIN-RELATED"/>
    <property type="match status" value="1"/>
</dbReference>
<feature type="non-terminal residue" evidence="3">
    <location>
        <position position="175"/>
    </location>
</feature>
<protein>
    <recommendedName>
        <fullName evidence="2">AB hydrolase-1 domain-containing protein</fullName>
    </recommendedName>
</protein>
<evidence type="ECO:0000256" key="1">
    <source>
        <dbReference type="SAM" id="SignalP"/>
    </source>
</evidence>
<keyword evidence="4" id="KW-1185">Reference proteome</keyword>
<organism evidence="3 4">
    <name type="scientific">Ricinus communis</name>
    <name type="common">Castor bean</name>
    <dbReference type="NCBI Taxonomy" id="3988"/>
    <lineage>
        <taxon>Eukaryota</taxon>
        <taxon>Viridiplantae</taxon>
        <taxon>Streptophyta</taxon>
        <taxon>Embryophyta</taxon>
        <taxon>Tracheophyta</taxon>
        <taxon>Spermatophyta</taxon>
        <taxon>Magnoliopsida</taxon>
        <taxon>eudicotyledons</taxon>
        <taxon>Gunneridae</taxon>
        <taxon>Pentapetalae</taxon>
        <taxon>rosids</taxon>
        <taxon>fabids</taxon>
        <taxon>Malpighiales</taxon>
        <taxon>Euphorbiaceae</taxon>
        <taxon>Acalyphoideae</taxon>
        <taxon>Acalypheae</taxon>
        <taxon>Ricinus</taxon>
    </lineage>
</organism>
<dbReference type="InterPro" id="IPR000073">
    <property type="entry name" value="AB_hydrolase_1"/>
</dbReference>
<evidence type="ECO:0000313" key="3">
    <source>
        <dbReference type="EMBL" id="EEF24519.1"/>
    </source>
</evidence>
<gene>
    <name evidence="3" type="ORF">RCOM_1894400</name>
</gene>
<sequence length="175" mass="18107">MKDYLSLLAVASAIIFTPPIAAAAPDIGPVRHIVLVHGAFADGSGWKPVADILTRDGYTVSVVQEPLTSLEDDVVATNRILDRQNGPAVLVGHSYGGAVITEAGNNPHVASLVYVAGFVPDEGETVISQIKSTPPAADSIAPTADGYLLVDQAKFPADFAADLPLGDASFMAISQ</sequence>
<dbReference type="Pfam" id="PF12697">
    <property type="entry name" value="Abhydrolase_6"/>
    <property type="match status" value="1"/>
</dbReference>
<reference evidence="4" key="1">
    <citation type="journal article" date="2010" name="Nat. Biotechnol.">
        <title>Draft genome sequence of the oilseed species Ricinus communis.</title>
        <authorList>
            <person name="Chan A.P."/>
            <person name="Crabtree J."/>
            <person name="Zhao Q."/>
            <person name="Lorenzi H."/>
            <person name="Orvis J."/>
            <person name="Puiu D."/>
            <person name="Melake-Berhan A."/>
            <person name="Jones K.M."/>
            <person name="Redman J."/>
            <person name="Chen G."/>
            <person name="Cahoon E.B."/>
            <person name="Gedil M."/>
            <person name="Stanke M."/>
            <person name="Haas B.J."/>
            <person name="Wortman J.R."/>
            <person name="Fraser-Liggett C.M."/>
            <person name="Ravel J."/>
            <person name="Rabinowicz P.D."/>
        </authorList>
    </citation>
    <scope>NUCLEOTIDE SEQUENCE [LARGE SCALE GENOMIC DNA]</scope>
    <source>
        <strain evidence="4">cv. Hale</strain>
    </source>
</reference>
<keyword evidence="1" id="KW-0732">Signal</keyword>
<dbReference type="PANTHER" id="PTHR37017:SF11">
    <property type="entry name" value="ESTERASE_LIPASE_THIOESTERASE DOMAIN-CONTAINING PROTEIN"/>
    <property type="match status" value="1"/>
</dbReference>
<feature type="chain" id="PRO_5002892447" description="AB hydrolase-1 domain-containing protein" evidence="1">
    <location>
        <begin position="24"/>
        <end position="175"/>
    </location>
</feature>